<protein>
    <submittedName>
        <fullName evidence="1">Uncharacterized protein</fullName>
    </submittedName>
</protein>
<name>A0A9D4MPE1_DREPO</name>
<accession>A0A9D4MPE1</accession>
<comment type="caution">
    <text evidence="1">The sequence shown here is derived from an EMBL/GenBank/DDBJ whole genome shotgun (WGS) entry which is preliminary data.</text>
</comment>
<dbReference type="AlphaFoldDB" id="A0A9D4MPE1"/>
<keyword evidence="2" id="KW-1185">Reference proteome</keyword>
<organism evidence="1 2">
    <name type="scientific">Dreissena polymorpha</name>
    <name type="common">Zebra mussel</name>
    <name type="synonym">Mytilus polymorpha</name>
    <dbReference type="NCBI Taxonomy" id="45954"/>
    <lineage>
        <taxon>Eukaryota</taxon>
        <taxon>Metazoa</taxon>
        <taxon>Spiralia</taxon>
        <taxon>Lophotrochozoa</taxon>
        <taxon>Mollusca</taxon>
        <taxon>Bivalvia</taxon>
        <taxon>Autobranchia</taxon>
        <taxon>Heteroconchia</taxon>
        <taxon>Euheterodonta</taxon>
        <taxon>Imparidentia</taxon>
        <taxon>Neoheterodontei</taxon>
        <taxon>Myida</taxon>
        <taxon>Dreissenoidea</taxon>
        <taxon>Dreissenidae</taxon>
        <taxon>Dreissena</taxon>
    </lineage>
</organism>
<evidence type="ECO:0000313" key="1">
    <source>
        <dbReference type="EMBL" id="KAH3881377.1"/>
    </source>
</evidence>
<dbReference type="EMBL" id="JAIWYP010000001">
    <property type="protein sequence ID" value="KAH3881377.1"/>
    <property type="molecule type" value="Genomic_DNA"/>
</dbReference>
<reference evidence="1" key="1">
    <citation type="journal article" date="2019" name="bioRxiv">
        <title>The Genome of the Zebra Mussel, Dreissena polymorpha: A Resource for Invasive Species Research.</title>
        <authorList>
            <person name="McCartney M.A."/>
            <person name="Auch B."/>
            <person name="Kono T."/>
            <person name="Mallez S."/>
            <person name="Zhang Y."/>
            <person name="Obille A."/>
            <person name="Becker A."/>
            <person name="Abrahante J.E."/>
            <person name="Garbe J."/>
            <person name="Badalamenti J.P."/>
            <person name="Herman A."/>
            <person name="Mangelson H."/>
            <person name="Liachko I."/>
            <person name="Sullivan S."/>
            <person name="Sone E.D."/>
            <person name="Koren S."/>
            <person name="Silverstein K.A.T."/>
            <person name="Beckman K.B."/>
            <person name="Gohl D.M."/>
        </authorList>
    </citation>
    <scope>NUCLEOTIDE SEQUENCE</scope>
    <source>
        <strain evidence="1">Duluth1</strain>
        <tissue evidence="1">Whole animal</tissue>
    </source>
</reference>
<sequence>MTQGDVSYGPLEAIRPKTIISTKTTTTIGTWNVQTIYYSRNPMSRARRDRQQKLEYRTSGRRVVKAQPHHPMNQLIKTDWFLAEATDFW</sequence>
<gene>
    <name evidence="1" type="ORF">DPMN_005303</name>
</gene>
<proteinExistence type="predicted"/>
<evidence type="ECO:0000313" key="2">
    <source>
        <dbReference type="Proteomes" id="UP000828390"/>
    </source>
</evidence>
<dbReference type="Proteomes" id="UP000828390">
    <property type="component" value="Unassembled WGS sequence"/>
</dbReference>
<reference evidence="1" key="2">
    <citation type="submission" date="2020-11" db="EMBL/GenBank/DDBJ databases">
        <authorList>
            <person name="McCartney M.A."/>
            <person name="Auch B."/>
            <person name="Kono T."/>
            <person name="Mallez S."/>
            <person name="Becker A."/>
            <person name="Gohl D.M."/>
            <person name="Silverstein K.A.T."/>
            <person name="Koren S."/>
            <person name="Bechman K.B."/>
            <person name="Herman A."/>
            <person name="Abrahante J.E."/>
            <person name="Garbe J."/>
        </authorList>
    </citation>
    <scope>NUCLEOTIDE SEQUENCE</scope>
    <source>
        <strain evidence="1">Duluth1</strain>
        <tissue evidence="1">Whole animal</tissue>
    </source>
</reference>